<gene>
    <name evidence="7" type="ORF">LARSCL_LOCUS20419</name>
</gene>
<feature type="transmembrane region" description="Helical" evidence="5">
    <location>
        <begin position="91"/>
        <end position="109"/>
    </location>
</feature>
<evidence type="ECO:0000313" key="7">
    <source>
        <dbReference type="EMBL" id="CAL1297645.1"/>
    </source>
</evidence>
<evidence type="ECO:0000256" key="3">
    <source>
        <dbReference type="ARBA" id="ARBA00022989"/>
    </source>
</evidence>
<dbReference type="PANTHER" id="PTHR22911">
    <property type="entry name" value="ACYL-MALONYL CONDENSING ENZYME-RELATED"/>
    <property type="match status" value="1"/>
</dbReference>
<keyword evidence="2 5" id="KW-0812">Transmembrane</keyword>
<dbReference type="GO" id="GO:0016020">
    <property type="term" value="C:membrane"/>
    <property type="evidence" value="ECO:0007669"/>
    <property type="project" value="UniProtKB-SubCell"/>
</dbReference>
<dbReference type="SUPFAM" id="SSF103481">
    <property type="entry name" value="Multidrug resistance efflux transporter EmrE"/>
    <property type="match status" value="2"/>
</dbReference>
<keyword evidence="8" id="KW-1185">Reference proteome</keyword>
<evidence type="ECO:0000259" key="6">
    <source>
        <dbReference type="Pfam" id="PF00892"/>
    </source>
</evidence>
<dbReference type="InterPro" id="IPR037185">
    <property type="entry name" value="EmrE-like"/>
</dbReference>
<keyword evidence="3 5" id="KW-1133">Transmembrane helix</keyword>
<feature type="transmembrane region" description="Helical" evidence="5">
    <location>
        <begin position="272"/>
        <end position="289"/>
    </location>
</feature>
<proteinExistence type="predicted"/>
<comment type="caution">
    <text evidence="7">The sequence shown here is derived from an EMBL/GenBank/DDBJ whole genome shotgun (WGS) entry which is preliminary data.</text>
</comment>
<evidence type="ECO:0000256" key="5">
    <source>
        <dbReference type="SAM" id="Phobius"/>
    </source>
</evidence>
<comment type="subcellular location">
    <subcellularLocation>
        <location evidence="1">Membrane</location>
        <topology evidence="1">Multi-pass membrane protein</topology>
    </subcellularLocation>
</comment>
<evidence type="ECO:0000256" key="1">
    <source>
        <dbReference type="ARBA" id="ARBA00004141"/>
    </source>
</evidence>
<keyword evidence="4 5" id="KW-0472">Membrane</keyword>
<evidence type="ECO:0000256" key="2">
    <source>
        <dbReference type="ARBA" id="ARBA00022692"/>
    </source>
</evidence>
<feature type="transmembrane region" description="Helical" evidence="5">
    <location>
        <begin position="121"/>
        <end position="143"/>
    </location>
</feature>
<dbReference type="AlphaFoldDB" id="A0AAV2BPL4"/>
<feature type="non-terminal residue" evidence="7">
    <location>
        <position position="1"/>
    </location>
</feature>
<feature type="transmembrane region" description="Helical" evidence="5">
    <location>
        <begin position="61"/>
        <end position="79"/>
    </location>
</feature>
<sequence length="366" mass="41420">KHKSSSFSLKGRRTPYFSDFHLSANRYHNFRIRMLLKRKTFHLNYPKVEDEEGSDLSIFKGLFLGLLSGISYSIVSVMVKEMKNLHPGQLAVYRFVALFFMSMPETLKTGQNPFGPRESRWFILLRGLFGSANIFLSFTAFRYLNLSEASAIIFSSPIFVTIFARIFLKEPCGTFQTLTVLVTVIGIIFASKLPTQLTENPVIYSPEKIYGLLAAISSAVFIGFETIAIRKIKSVHETVMMFNFGWFAIIASLLLTALLGDFKWHQCGIQPVYILLIGLFSYAGQKMLVIALQSEFAGPVYTMRAASDISLSFLWQIFVFSNSPDYFGIIGAVLILLSVASVNLSKWLSHLPQDSKLRRKFEWIIA</sequence>
<evidence type="ECO:0000313" key="8">
    <source>
        <dbReference type="Proteomes" id="UP001497382"/>
    </source>
</evidence>
<reference evidence="7 8" key="1">
    <citation type="submission" date="2024-04" db="EMBL/GenBank/DDBJ databases">
        <authorList>
            <person name="Rising A."/>
            <person name="Reimegard J."/>
            <person name="Sonavane S."/>
            <person name="Akerstrom W."/>
            <person name="Nylinder S."/>
            <person name="Hedman E."/>
            <person name="Kallberg Y."/>
        </authorList>
    </citation>
    <scope>NUCLEOTIDE SEQUENCE [LARGE SCALE GENOMIC DNA]</scope>
</reference>
<organism evidence="7 8">
    <name type="scientific">Larinioides sclopetarius</name>
    <dbReference type="NCBI Taxonomy" id="280406"/>
    <lineage>
        <taxon>Eukaryota</taxon>
        <taxon>Metazoa</taxon>
        <taxon>Ecdysozoa</taxon>
        <taxon>Arthropoda</taxon>
        <taxon>Chelicerata</taxon>
        <taxon>Arachnida</taxon>
        <taxon>Araneae</taxon>
        <taxon>Araneomorphae</taxon>
        <taxon>Entelegynae</taxon>
        <taxon>Araneoidea</taxon>
        <taxon>Araneidae</taxon>
        <taxon>Larinioides</taxon>
    </lineage>
</organism>
<dbReference type="Proteomes" id="UP001497382">
    <property type="component" value="Unassembled WGS sequence"/>
</dbReference>
<feature type="transmembrane region" description="Helical" evidence="5">
    <location>
        <begin position="326"/>
        <end position="349"/>
    </location>
</feature>
<feature type="transmembrane region" description="Helical" evidence="5">
    <location>
        <begin position="149"/>
        <end position="168"/>
    </location>
</feature>
<dbReference type="InterPro" id="IPR000620">
    <property type="entry name" value="EamA_dom"/>
</dbReference>
<evidence type="ECO:0000256" key="4">
    <source>
        <dbReference type="ARBA" id="ARBA00023136"/>
    </source>
</evidence>
<feature type="transmembrane region" description="Helical" evidence="5">
    <location>
        <begin position="241"/>
        <end position="260"/>
    </location>
</feature>
<dbReference type="EMBL" id="CAXIEN010000433">
    <property type="protein sequence ID" value="CAL1297645.1"/>
    <property type="molecule type" value="Genomic_DNA"/>
</dbReference>
<accession>A0AAV2BPL4</accession>
<protein>
    <recommendedName>
        <fullName evidence="6">EamA domain-containing protein</fullName>
    </recommendedName>
</protein>
<dbReference type="Pfam" id="PF00892">
    <property type="entry name" value="EamA"/>
    <property type="match status" value="1"/>
</dbReference>
<feature type="transmembrane region" description="Helical" evidence="5">
    <location>
        <begin position="209"/>
        <end position="229"/>
    </location>
</feature>
<dbReference type="Gene3D" id="1.10.3730.20">
    <property type="match status" value="1"/>
</dbReference>
<dbReference type="PANTHER" id="PTHR22911:SF6">
    <property type="entry name" value="SOLUTE CARRIER FAMILY 35 MEMBER G1"/>
    <property type="match status" value="1"/>
</dbReference>
<feature type="transmembrane region" description="Helical" evidence="5">
    <location>
        <begin position="175"/>
        <end position="197"/>
    </location>
</feature>
<feature type="domain" description="EamA" evidence="6">
    <location>
        <begin position="60"/>
        <end position="190"/>
    </location>
</feature>
<name>A0AAV2BPL4_9ARAC</name>